<evidence type="ECO:0008006" key="3">
    <source>
        <dbReference type="Google" id="ProtNLM"/>
    </source>
</evidence>
<dbReference type="OrthoDB" id="4206905at2759"/>
<dbReference type="EMBL" id="KN847478">
    <property type="protein sequence ID" value="KIX04757.1"/>
    <property type="molecule type" value="Genomic_DNA"/>
</dbReference>
<accession>A0A0D2FRD8</accession>
<dbReference type="Proteomes" id="UP000053617">
    <property type="component" value="Unassembled WGS sequence"/>
</dbReference>
<dbReference type="HOGENOM" id="CLU_903590_0_0_1"/>
<evidence type="ECO:0000313" key="2">
    <source>
        <dbReference type="Proteomes" id="UP000053617"/>
    </source>
</evidence>
<keyword evidence="2" id="KW-1185">Reference proteome</keyword>
<protein>
    <recommendedName>
        <fullName evidence="3">Fungal-type protein kinase domain-containing protein</fullName>
    </recommendedName>
</protein>
<name>A0A0D2FRD8_9EURO</name>
<dbReference type="AlphaFoldDB" id="A0A0D2FRD8"/>
<dbReference type="RefSeq" id="XP_013271893.1">
    <property type="nucleotide sequence ID" value="XM_013416439.1"/>
</dbReference>
<organism evidence="1 2">
    <name type="scientific">Rhinocladiella mackenziei CBS 650.93</name>
    <dbReference type="NCBI Taxonomy" id="1442369"/>
    <lineage>
        <taxon>Eukaryota</taxon>
        <taxon>Fungi</taxon>
        <taxon>Dikarya</taxon>
        <taxon>Ascomycota</taxon>
        <taxon>Pezizomycotina</taxon>
        <taxon>Eurotiomycetes</taxon>
        <taxon>Chaetothyriomycetidae</taxon>
        <taxon>Chaetothyriales</taxon>
        <taxon>Herpotrichiellaceae</taxon>
        <taxon>Rhinocladiella</taxon>
    </lineage>
</organism>
<dbReference type="STRING" id="1442369.A0A0D2FRD8"/>
<dbReference type="GeneID" id="25293698"/>
<sequence length="311" mass="35511">MKNRSRWLKHPIDSAISSLAKVGGNRKSVIMDKDSPFNHVLKVYQETRRPRGSYLSTEYLDALNIRVFEMDLETGKPEDPGLQFGTPCPSQEVDKLFEEVSDDFGGLDQGDLYCTGYGITTTIKNSFHEMGLFGFGDKPKSIGAYYAREKNSSSTVENRLGFHSSSRDKEPDFHTRLIFGAYDKRIPHRGCILLDGAVSDERFLRRSEVYCAALLIGDKLRWAKKPHERHFPVFIYSISESQGRIIQAHYEHPHFIVRKTKHFLFEEGSASGYKMMVRWMLNNPTGDMGTPRKSTKDRVLNLVKALKPSVH</sequence>
<gene>
    <name evidence="1" type="ORF">Z518_05627</name>
</gene>
<proteinExistence type="predicted"/>
<evidence type="ECO:0000313" key="1">
    <source>
        <dbReference type="EMBL" id="KIX04757.1"/>
    </source>
</evidence>
<reference evidence="1 2" key="1">
    <citation type="submission" date="2015-01" db="EMBL/GenBank/DDBJ databases">
        <title>The Genome Sequence of Rhinocladiella mackenzie CBS 650.93.</title>
        <authorList>
            <consortium name="The Broad Institute Genomics Platform"/>
            <person name="Cuomo C."/>
            <person name="de Hoog S."/>
            <person name="Gorbushina A."/>
            <person name="Stielow B."/>
            <person name="Teixiera M."/>
            <person name="Abouelleil A."/>
            <person name="Chapman S.B."/>
            <person name="Priest M."/>
            <person name="Young S.K."/>
            <person name="Wortman J."/>
            <person name="Nusbaum C."/>
            <person name="Birren B."/>
        </authorList>
    </citation>
    <scope>NUCLEOTIDE SEQUENCE [LARGE SCALE GENOMIC DNA]</scope>
    <source>
        <strain evidence="1 2">CBS 650.93</strain>
    </source>
</reference>
<dbReference type="VEuPathDB" id="FungiDB:Z518_05627"/>